<dbReference type="AlphaFoldDB" id="A0A8H3QCX2"/>
<gene>
    <name evidence="2" type="ORF">RCL2_000208500</name>
</gene>
<dbReference type="Proteomes" id="UP000615446">
    <property type="component" value="Unassembled WGS sequence"/>
</dbReference>
<sequence length="366" mass="40864">MLGGHKKKEASVPPVAPPFLNDDQTIDDILNDLDAGTNHDGEGTDDDTEIANIIEIELSQSCIGSKASTLDGFNNDTSVIAPSRPSPAKVINIAPSRPSQTKAMSVFSDDYVPSQGAAPRYTLSGSSPAHMSVFNNVFNPINNTLNVSNSVSRHFDTLSEDIPSAFREMTIYQLCLWLCKNPNILQLANSMNLFMKSAVVDGSFSTSQILPIASQPIIREDKAKVGRDFLEELKCLFLLDGIEWLRIGNRHFGDFRNKLLDGIESLIESFKETRNDSTTLPRKEEVDKFIDEETTKIVLRRWLNATRLDELKAEGSLIYLCRFVRSAFFINYRARDPEKTKLLDNITKSIAIPSRNGKNFTSNLRL</sequence>
<reference evidence="2" key="1">
    <citation type="submission" date="2019-10" db="EMBL/GenBank/DDBJ databases">
        <title>Conservation and host-specific expression of non-tandemly repeated heterogenous ribosome RNA gene in arbuscular mycorrhizal fungi.</title>
        <authorList>
            <person name="Maeda T."/>
            <person name="Kobayashi Y."/>
            <person name="Nakagawa T."/>
            <person name="Ezawa T."/>
            <person name="Yamaguchi K."/>
            <person name="Bino T."/>
            <person name="Nishimoto Y."/>
            <person name="Shigenobu S."/>
            <person name="Kawaguchi M."/>
        </authorList>
    </citation>
    <scope>NUCLEOTIDE SEQUENCE</scope>
    <source>
        <strain evidence="2">HR1</strain>
    </source>
</reference>
<dbReference type="OrthoDB" id="2432545at2759"/>
<comment type="caution">
    <text evidence="2">The sequence shown here is derived from an EMBL/GenBank/DDBJ whole genome shotgun (WGS) entry which is preliminary data.</text>
</comment>
<accession>A0A8H3QCX2</accession>
<proteinExistence type="predicted"/>
<dbReference type="EMBL" id="BLAL01000012">
    <property type="protein sequence ID" value="GES74616.1"/>
    <property type="molecule type" value="Genomic_DNA"/>
</dbReference>
<feature type="region of interest" description="Disordered" evidence="1">
    <location>
        <begin position="1"/>
        <end position="22"/>
    </location>
</feature>
<name>A0A8H3QCX2_9GLOM</name>
<evidence type="ECO:0000313" key="2">
    <source>
        <dbReference type="EMBL" id="GES74616.1"/>
    </source>
</evidence>
<evidence type="ECO:0000256" key="1">
    <source>
        <dbReference type="SAM" id="MobiDB-lite"/>
    </source>
</evidence>
<protein>
    <submittedName>
        <fullName evidence="2">Uncharacterized protein</fullName>
    </submittedName>
</protein>
<organism evidence="2 3">
    <name type="scientific">Rhizophagus clarus</name>
    <dbReference type="NCBI Taxonomy" id="94130"/>
    <lineage>
        <taxon>Eukaryota</taxon>
        <taxon>Fungi</taxon>
        <taxon>Fungi incertae sedis</taxon>
        <taxon>Mucoromycota</taxon>
        <taxon>Glomeromycotina</taxon>
        <taxon>Glomeromycetes</taxon>
        <taxon>Glomerales</taxon>
        <taxon>Glomeraceae</taxon>
        <taxon>Rhizophagus</taxon>
    </lineage>
</organism>
<evidence type="ECO:0000313" key="3">
    <source>
        <dbReference type="Proteomes" id="UP000615446"/>
    </source>
</evidence>